<sequence>MDVILHVGAHRTGTSSLQAYLREHDVALTAQAVGFWGPRRTRVGLLDGLADRPQTPADLAAVVRGTGRLRMNLDLSRRRGVQALIISDENMLGSVRRSIAATRPYPDAGERMARLHAAFGGVTRVVLQVRALDLWWASALAYLLPRGGLLPDPAQLDRIAQATRGWRDVITDIACACPGAQIVVLPFERFAGQPAAQLAAMTGRRGFPKVPANRFWENRSADLPTLRALLAERGDDPTRLPSGPGRWMPFDARQTETLREAYADDLFWLRAGAGGLAQLTEEDGSRDAAKTAQRPDNKRGRRHDRPARILAQDG</sequence>
<dbReference type="RefSeq" id="WP_212537157.1">
    <property type="nucleotide sequence ID" value="NZ_JAGTUU010000005.1"/>
</dbReference>
<dbReference type="SUPFAM" id="SSF52540">
    <property type="entry name" value="P-loop containing nucleoside triphosphate hydrolases"/>
    <property type="match status" value="1"/>
</dbReference>
<comment type="caution">
    <text evidence="2">The sequence shown here is derived from an EMBL/GenBank/DDBJ whole genome shotgun (WGS) entry which is preliminary data.</text>
</comment>
<dbReference type="InterPro" id="IPR027417">
    <property type="entry name" value="P-loop_NTPase"/>
</dbReference>
<proteinExistence type="predicted"/>
<organism evidence="2 3">
    <name type="scientific">Thetidibacter halocola</name>
    <dbReference type="NCBI Taxonomy" id="2827239"/>
    <lineage>
        <taxon>Bacteria</taxon>
        <taxon>Pseudomonadati</taxon>
        <taxon>Pseudomonadota</taxon>
        <taxon>Alphaproteobacteria</taxon>
        <taxon>Rhodobacterales</taxon>
        <taxon>Roseobacteraceae</taxon>
        <taxon>Thetidibacter</taxon>
    </lineage>
</organism>
<dbReference type="EMBL" id="JAGTUU010000005">
    <property type="protein sequence ID" value="MBS0125201.1"/>
    <property type="molecule type" value="Genomic_DNA"/>
</dbReference>
<accession>A0A8J7WH29</accession>
<keyword evidence="3" id="KW-1185">Reference proteome</keyword>
<reference evidence="2" key="1">
    <citation type="submission" date="2021-04" db="EMBL/GenBank/DDBJ databases">
        <authorList>
            <person name="Yoon J."/>
        </authorList>
    </citation>
    <scope>NUCLEOTIDE SEQUENCE</scope>
    <source>
        <strain evidence="2">KMU-90</strain>
    </source>
</reference>
<evidence type="ECO:0000313" key="3">
    <source>
        <dbReference type="Proteomes" id="UP000681356"/>
    </source>
</evidence>
<dbReference type="AlphaFoldDB" id="A0A8J7WH29"/>
<dbReference type="Proteomes" id="UP000681356">
    <property type="component" value="Unassembled WGS sequence"/>
</dbReference>
<gene>
    <name evidence="2" type="ORF">KB874_14005</name>
</gene>
<evidence type="ECO:0000256" key="1">
    <source>
        <dbReference type="SAM" id="MobiDB-lite"/>
    </source>
</evidence>
<evidence type="ECO:0000313" key="2">
    <source>
        <dbReference type="EMBL" id="MBS0125201.1"/>
    </source>
</evidence>
<protein>
    <submittedName>
        <fullName evidence="2">Uncharacterized protein</fullName>
    </submittedName>
</protein>
<feature type="region of interest" description="Disordered" evidence="1">
    <location>
        <begin position="278"/>
        <end position="314"/>
    </location>
</feature>
<name>A0A8J7WH29_9RHOB</name>
<feature type="compositionally biased region" description="Basic and acidic residues" evidence="1">
    <location>
        <begin position="283"/>
        <end position="298"/>
    </location>
</feature>